<dbReference type="RefSeq" id="WP_164623669.1">
    <property type="nucleotide sequence ID" value="NZ_JAAIVJ010000002.1"/>
</dbReference>
<organism evidence="2 3">
    <name type="scientific">Tabrizicola oligotrophica</name>
    <dbReference type="NCBI Taxonomy" id="2710650"/>
    <lineage>
        <taxon>Bacteria</taxon>
        <taxon>Pseudomonadati</taxon>
        <taxon>Pseudomonadota</taxon>
        <taxon>Alphaproteobacteria</taxon>
        <taxon>Rhodobacterales</taxon>
        <taxon>Paracoccaceae</taxon>
        <taxon>Tabrizicola</taxon>
    </lineage>
</organism>
<gene>
    <name evidence="2" type="ORF">G4Z14_04890</name>
</gene>
<evidence type="ECO:0000313" key="2">
    <source>
        <dbReference type="EMBL" id="NEY89627.1"/>
    </source>
</evidence>
<feature type="compositionally biased region" description="Basic and acidic residues" evidence="1">
    <location>
        <begin position="25"/>
        <end position="39"/>
    </location>
</feature>
<dbReference type="Proteomes" id="UP000477782">
    <property type="component" value="Unassembled WGS sequence"/>
</dbReference>
<evidence type="ECO:0000256" key="1">
    <source>
        <dbReference type="SAM" id="MobiDB-lite"/>
    </source>
</evidence>
<dbReference type="EMBL" id="JAAIVJ010000002">
    <property type="protein sequence ID" value="NEY89627.1"/>
    <property type="molecule type" value="Genomic_DNA"/>
</dbReference>
<proteinExistence type="predicted"/>
<keyword evidence="3" id="KW-1185">Reference proteome</keyword>
<evidence type="ECO:0000313" key="3">
    <source>
        <dbReference type="Proteomes" id="UP000477782"/>
    </source>
</evidence>
<comment type="caution">
    <text evidence="2">The sequence shown here is derived from an EMBL/GenBank/DDBJ whole genome shotgun (WGS) entry which is preliminary data.</text>
</comment>
<feature type="region of interest" description="Disordered" evidence="1">
    <location>
        <begin position="15"/>
        <end position="59"/>
    </location>
</feature>
<dbReference type="AlphaFoldDB" id="A0A6M0QQA9"/>
<feature type="compositionally biased region" description="Pro residues" evidence="1">
    <location>
        <begin position="42"/>
        <end position="59"/>
    </location>
</feature>
<name>A0A6M0QQA9_9RHOB</name>
<protein>
    <submittedName>
        <fullName evidence="2">Uncharacterized protein</fullName>
    </submittedName>
</protein>
<sequence length="59" mass="6393">MASNLLLVPQAYAHRGAKGKAAQVVDRKKVFSQHPHESAEDFPPPQPLKPPPLPDNLTG</sequence>
<reference evidence="2 3" key="1">
    <citation type="submission" date="2020-02" db="EMBL/GenBank/DDBJ databases">
        <authorList>
            <person name="Chen W.-M."/>
        </authorList>
    </citation>
    <scope>NUCLEOTIDE SEQUENCE [LARGE SCALE GENOMIC DNA]</scope>
    <source>
        <strain evidence="2 3">KMS-5</strain>
    </source>
</reference>
<accession>A0A6M0QQA9</accession>